<dbReference type="InterPro" id="IPR029033">
    <property type="entry name" value="His_PPase_superfam"/>
</dbReference>
<gene>
    <name evidence="1" type="ORF">LCGC14_0268210</name>
</gene>
<dbReference type="InterPro" id="IPR003094">
    <property type="entry name" value="6Pfruct_kin"/>
</dbReference>
<name>A0A0F9UGE5_9ZZZZ</name>
<accession>A0A0F9UGE5</accession>
<dbReference type="InterPro" id="IPR001345">
    <property type="entry name" value="PG/BPGM_mutase_AS"/>
</dbReference>
<evidence type="ECO:0008006" key="2">
    <source>
        <dbReference type="Google" id="ProtNLM"/>
    </source>
</evidence>
<dbReference type="EMBL" id="LAZR01000147">
    <property type="protein sequence ID" value="KKN86422.1"/>
    <property type="molecule type" value="Genomic_DNA"/>
</dbReference>
<evidence type="ECO:0000313" key="1">
    <source>
        <dbReference type="EMBL" id="KKN86422.1"/>
    </source>
</evidence>
<dbReference type="Pfam" id="PF00300">
    <property type="entry name" value="His_Phos_1"/>
    <property type="match status" value="1"/>
</dbReference>
<dbReference type="PIRSF" id="PIRSF000709">
    <property type="entry name" value="6PFK_2-Ptase"/>
    <property type="match status" value="1"/>
</dbReference>
<dbReference type="GO" id="GO:0005737">
    <property type="term" value="C:cytoplasm"/>
    <property type="evidence" value="ECO:0007669"/>
    <property type="project" value="TreeGrafter"/>
</dbReference>
<dbReference type="CDD" id="cd07067">
    <property type="entry name" value="HP_PGM_like"/>
    <property type="match status" value="1"/>
</dbReference>
<comment type="caution">
    <text evidence="1">The sequence shown here is derived from an EMBL/GenBank/DDBJ whole genome shotgun (WGS) entry which is preliminary data.</text>
</comment>
<dbReference type="SUPFAM" id="SSF53254">
    <property type="entry name" value="Phosphoglycerate mutase-like"/>
    <property type="match status" value="1"/>
</dbReference>
<proteinExistence type="predicted"/>
<reference evidence="1" key="1">
    <citation type="journal article" date="2015" name="Nature">
        <title>Complex archaea that bridge the gap between prokaryotes and eukaryotes.</title>
        <authorList>
            <person name="Spang A."/>
            <person name="Saw J.H."/>
            <person name="Jorgensen S.L."/>
            <person name="Zaremba-Niedzwiedzka K."/>
            <person name="Martijn J."/>
            <person name="Lind A.E."/>
            <person name="van Eijk R."/>
            <person name="Schleper C."/>
            <person name="Guy L."/>
            <person name="Ettema T.J."/>
        </authorList>
    </citation>
    <scope>NUCLEOTIDE SEQUENCE</scope>
</reference>
<sequence length="197" mass="21978">MTLPNLYLCRHGQTDWNAEGRLQGQEDIPLNALGRAQAKRNGRYLLSVLGDGAGEFRFLSSPLSRATETMRIIRSELGLAEDDFTTDARLVELHFGDWQGSTIKEVRARNPEGIAARKADKWNFVPPGPDAESYAMLAERVRPVFEDLGEPTIVTAHGGVTRSFLRCYDNLGADEASHIGIPQDRILHYRDAIVSWV</sequence>
<dbReference type="InterPro" id="IPR050275">
    <property type="entry name" value="PGM_Phosphatase"/>
</dbReference>
<dbReference type="SMART" id="SM00855">
    <property type="entry name" value="PGAM"/>
    <property type="match status" value="1"/>
</dbReference>
<dbReference type="Gene3D" id="3.40.50.1240">
    <property type="entry name" value="Phosphoglycerate mutase-like"/>
    <property type="match status" value="1"/>
</dbReference>
<dbReference type="PRINTS" id="PR00991">
    <property type="entry name" value="6PFRUCTKNASE"/>
</dbReference>
<protein>
    <recommendedName>
        <fullName evidence="2">Phosphoglycerate mutase (2,3-diphosphoglycerate-dependent)</fullName>
    </recommendedName>
</protein>
<dbReference type="GO" id="GO:0006003">
    <property type="term" value="P:fructose 2,6-bisphosphate metabolic process"/>
    <property type="evidence" value="ECO:0007669"/>
    <property type="project" value="InterPro"/>
</dbReference>
<dbReference type="PANTHER" id="PTHR48100">
    <property type="entry name" value="BROAD-SPECIFICITY PHOSPHATASE YOR283W-RELATED"/>
    <property type="match status" value="1"/>
</dbReference>
<dbReference type="PANTHER" id="PTHR48100:SF59">
    <property type="entry name" value="ADENOSYLCOBALAMIN_ALPHA-RIBAZOLE PHOSPHATASE"/>
    <property type="match status" value="1"/>
</dbReference>
<dbReference type="GO" id="GO:0005524">
    <property type="term" value="F:ATP binding"/>
    <property type="evidence" value="ECO:0007669"/>
    <property type="project" value="InterPro"/>
</dbReference>
<dbReference type="AlphaFoldDB" id="A0A0F9UGE5"/>
<dbReference type="GO" id="GO:0016791">
    <property type="term" value="F:phosphatase activity"/>
    <property type="evidence" value="ECO:0007669"/>
    <property type="project" value="TreeGrafter"/>
</dbReference>
<dbReference type="InterPro" id="IPR013078">
    <property type="entry name" value="His_Pase_superF_clade-1"/>
</dbReference>
<dbReference type="PROSITE" id="PS00175">
    <property type="entry name" value="PG_MUTASE"/>
    <property type="match status" value="1"/>
</dbReference>
<organism evidence="1">
    <name type="scientific">marine sediment metagenome</name>
    <dbReference type="NCBI Taxonomy" id="412755"/>
    <lineage>
        <taxon>unclassified sequences</taxon>
        <taxon>metagenomes</taxon>
        <taxon>ecological metagenomes</taxon>
    </lineage>
</organism>